<keyword evidence="13" id="KW-0325">Glycoprotein</keyword>
<evidence type="ECO:0000256" key="3">
    <source>
        <dbReference type="ARBA" id="ARBA00010136"/>
    </source>
</evidence>
<protein>
    <recommendedName>
        <fullName evidence="21">Aminopeptidase</fullName>
    </recommendedName>
</protein>
<keyword evidence="15" id="KW-0812">Transmembrane</keyword>
<reference evidence="19 20" key="1">
    <citation type="journal article" date="2017" name="Curr. Biol.">
        <title>The Evolution of Venom by Co-option of Single-Copy Genes.</title>
        <authorList>
            <person name="Martinson E.O."/>
            <person name="Mrinalini"/>
            <person name="Kelkar Y.D."/>
            <person name="Chang C.H."/>
            <person name="Werren J.H."/>
        </authorList>
    </citation>
    <scope>NUCLEOTIDE SEQUENCE [LARGE SCALE GENOMIC DNA]</scope>
    <source>
        <strain evidence="19 20">Alberta</strain>
        <tissue evidence="19">Whole body</tissue>
    </source>
</reference>
<evidence type="ECO:0000256" key="2">
    <source>
        <dbReference type="ARBA" id="ARBA00004609"/>
    </source>
</evidence>
<dbReference type="Proteomes" id="UP000215335">
    <property type="component" value="Unassembled WGS sequence"/>
</dbReference>
<dbReference type="GO" id="GO:0005615">
    <property type="term" value="C:extracellular space"/>
    <property type="evidence" value="ECO:0007669"/>
    <property type="project" value="TreeGrafter"/>
</dbReference>
<evidence type="ECO:0000256" key="10">
    <source>
        <dbReference type="ARBA" id="ARBA00022833"/>
    </source>
</evidence>
<feature type="transmembrane region" description="Helical" evidence="15">
    <location>
        <begin position="54"/>
        <end position="75"/>
    </location>
</feature>
<dbReference type="Gene3D" id="1.10.390.10">
    <property type="entry name" value="Neutral Protease Domain 2"/>
    <property type="match status" value="1"/>
</dbReference>
<evidence type="ECO:0000259" key="16">
    <source>
        <dbReference type="Pfam" id="PF01433"/>
    </source>
</evidence>
<feature type="domain" description="Peptidase M1 membrane alanine aminopeptidase" evidence="16">
    <location>
        <begin position="379"/>
        <end position="576"/>
    </location>
</feature>
<dbReference type="SUPFAM" id="SSF55486">
    <property type="entry name" value="Metalloproteases ('zincins'), catalytic domain"/>
    <property type="match status" value="1"/>
</dbReference>
<dbReference type="GO" id="GO:0005886">
    <property type="term" value="C:plasma membrane"/>
    <property type="evidence" value="ECO:0007669"/>
    <property type="project" value="UniProtKB-SubCell"/>
</dbReference>
<evidence type="ECO:0000313" key="19">
    <source>
        <dbReference type="EMBL" id="OXU19522.1"/>
    </source>
</evidence>
<comment type="subcellular location">
    <subcellularLocation>
        <location evidence="2">Cell membrane</location>
        <topology evidence="2">Lipid-anchor</topology>
        <topology evidence="2">GPI-anchor</topology>
    </subcellularLocation>
</comment>
<evidence type="ECO:0000256" key="14">
    <source>
        <dbReference type="ARBA" id="ARBA00023288"/>
    </source>
</evidence>
<evidence type="ECO:0000256" key="12">
    <source>
        <dbReference type="ARBA" id="ARBA00023136"/>
    </source>
</evidence>
<proteinExistence type="inferred from homology"/>
<evidence type="ECO:0000256" key="15">
    <source>
        <dbReference type="SAM" id="Phobius"/>
    </source>
</evidence>
<keyword evidence="14" id="KW-0449">Lipoprotein</keyword>
<evidence type="ECO:0000256" key="8">
    <source>
        <dbReference type="ARBA" id="ARBA00022729"/>
    </source>
</evidence>
<dbReference type="SUPFAM" id="SSF63737">
    <property type="entry name" value="Leukotriene A4 hydrolase N-terminal domain"/>
    <property type="match status" value="1"/>
</dbReference>
<dbReference type="Pfam" id="PF17900">
    <property type="entry name" value="Peptidase_M1_N"/>
    <property type="match status" value="1"/>
</dbReference>
<evidence type="ECO:0000256" key="7">
    <source>
        <dbReference type="ARBA" id="ARBA00022723"/>
    </source>
</evidence>
<evidence type="ECO:0000256" key="5">
    <source>
        <dbReference type="ARBA" id="ARBA00022622"/>
    </source>
</evidence>
<keyword evidence="9" id="KW-0378">Hydrolase</keyword>
<organism evidence="19 20">
    <name type="scientific">Trichomalopsis sarcophagae</name>
    <dbReference type="NCBI Taxonomy" id="543379"/>
    <lineage>
        <taxon>Eukaryota</taxon>
        <taxon>Metazoa</taxon>
        <taxon>Ecdysozoa</taxon>
        <taxon>Arthropoda</taxon>
        <taxon>Hexapoda</taxon>
        <taxon>Insecta</taxon>
        <taxon>Pterygota</taxon>
        <taxon>Neoptera</taxon>
        <taxon>Endopterygota</taxon>
        <taxon>Hymenoptera</taxon>
        <taxon>Apocrita</taxon>
        <taxon>Proctotrupomorpha</taxon>
        <taxon>Chalcidoidea</taxon>
        <taxon>Pteromalidae</taxon>
        <taxon>Pteromalinae</taxon>
        <taxon>Trichomalopsis</taxon>
    </lineage>
</organism>
<name>A0A232EMI9_9HYME</name>
<evidence type="ECO:0000256" key="6">
    <source>
        <dbReference type="ARBA" id="ARBA00022670"/>
    </source>
</evidence>
<evidence type="ECO:0000256" key="11">
    <source>
        <dbReference type="ARBA" id="ARBA00023049"/>
    </source>
</evidence>
<dbReference type="InterPro" id="IPR024571">
    <property type="entry name" value="ERAP1-like_C_dom"/>
</dbReference>
<evidence type="ECO:0000313" key="20">
    <source>
        <dbReference type="Proteomes" id="UP000215335"/>
    </source>
</evidence>
<dbReference type="EMBL" id="NNAY01003376">
    <property type="protein sequence ID" value="OXU19522.1"/>
    <property type="molecule type" value="Genomic_DNA"/>
</dbReference>
<dbReference type="GO" id="GO:0005737">
    <property type="term" value="C:cytoplasm"/>
    <property type="evidence" value="ECO:0007669"/>
    <property type="project" value="TreeGrafter"/>
</dbReference>
<dbReference type="STRING" id="543379.A0A232EMI9"/>
<evidence type="ECO:0008006" key="21">
    <source>
        <dbReference type="Google" id="ProtNLM"/>
    </source>
</evidence>
<evidence type="ECO:0000256" key="9">
    <source>
        <dbReference type="ARBA" id="ARBA00022801"/>
    </source>
</evidence>
<gene>
    <name evidence="19" type="ORF">TSAR_012130</name>
</gene>
<evidence type="ECO:0000256" key="4">
    <source>
        <dbReference type="ARBA" id="ARBA00022475"/>
    </source>
</evidence>
<keyword evidence="20" id="KW-1185">Reference proteome</keyword>
<dbReference type="Gene3D" id="2.60.40.1730">
    <property type="entry name" value="tricorn interacting facor f3 domain"/>
    <property type="match status" value="1"/>
</dbReference>
<feature type="domain" description="ERAP1-like C-terminal" evidence="17">
    <location>
        <begin position="687"/>
        <end position="996"/>
    </location>
</feature>
<dbReference type="InterPro" id="IPR027268">
    <property type="entry name" value="Peptidase_M4/M1_CTD_sf"/>
</dbReference>
<keyword evidence="11" id="KW-0482">Metalloprotease</keyword>
<keyword evidence="5" id="KW-0336">GPI-anchor</keyword>
<comment type="similarity">
    <text evidence="3">Belongs to the peptidase M1 family.</text>
</comment>
<dbReference type="InterPro" id="IPR045357">
    <property type="entry name" value="Aminopeptidase_N-like_N"/>
</dbReference>
<keyword evidence="4" id="KW-1003">Cell membrane</keyword>
<evidence type="ECO:0000259" key="17">
    <source>
        <dbReference type="Pfam" id="PF11838"/>
    </source>
</evidence>
<accession>A0A232EMI9</accession>
<dbReference type="GO" id="GO:0070006">
    <property type="term" value="F:metalloaminopeptidase activity"/>
    <property type="evidence" value="ECO:0007669"/>
    <property type="project" value="TreeGrafter"/>
</dbReference>
<dbReference type="Pfam" id="PF01433">
    <property type="entry name" value="Peptidase_M1"/>
    <property type="match status" value="1"/>
</dbReference>
<evidence type="ECO:0000256" key="13">
    <source>
        <dbReference type="ARBA" id="ARBA00023180"/>
    </source>
</evidence>
<comment type="cofactor">
    <cofactor evidence="1">
        <name>Zn(2+)</name>
        <dbReference type="ChEBI" id="CHEBI:29105"/>
    </cofactor>
</comment>
<dbReference type="Gene3D" id="1.25.50.20">
    <property type="match status" value="1"/>
</dbReference>
<comment type="caution">
    <text evidence="19">The sequence shown here is derived from an EMBL/GenBank/DDBJ whole genome shotgun (WGS) entry which is preliminary data.</text>
</comment>
<dbReference type="Gene3D" id="2.60.40.1910">
    <property type="match status" value="1"/>
</dbReference>
<keyword evidence="6" id="KW-0645">Protease</keyword>
<dbReference type="FunFam" id="2.60.40.1910:FF:000008">
    <property type="entry name" value="Aminopeptidase"/>
    <property type="match status" value="1"/>
</dbReference>
<keyword evidence="12 15" id="KW-0472">Membrane</keyword>
<dbReference type="OrthoDB" id="10031169at2759"/>
<dbReference type="GO" id="GO:0042277">
    <property type="term" value="F:peptide binding"/>
    <property type="evidence" value="ECO:0007669"/>
    <property type="project" value="TreeGrafter"/>
</dbReference>
<dbReference type="InterPro" id="IPR014782">
    <property type="entry name" value="Peptidase_M1_dom"/>
</dbReference>
<dbReference type="GO" id="GO:0043171">
    <property type="term" value="P:peptide catabolic process"/>
    <property type="evidence" value="ECO:0007669"/>
    <property type="project" value="TreeGrafter"/>
</dbReference>
<dbReference type="GO" id="GO:0008270">
    <property type="term" value="F:zinc ion binding"/>
    <property type="evidence" value="ECO:0007669"/>
    <property type="project" value="InterPro"/>
</dbReference>
<dbReference type="InterPro" id="IPR050344">
    <property type="entry name" value="Peptidase_M1_aminopeptidases"/>
</dbReference>
<dbReference type="PANTHER" id="PTHR11533">
    <property type="entry name" value="PROTEASE M1 ZINC METALLOPROTEASE"/>
    <property type="match status" value="1"/>
</dbReference>
<feature type="domain" description="Aminopeptidase N-like N-terminal" evidence="18">
    <location>
        <begin position="203"/>
        <end position="332"/>
    </location>
</feature>
<dbReference type="PANTHER" id="PTHR11533:SF299">
    <property type="entry name" value="AMINOPEPTIDASE"/>
    <property type="match status" value="1"/>
</dbReference>
<evidence type="ECO:0000259" key="18">
    <source>
        <dbReference type="Pfam" id="PF17900"/>
    </source>
</evidence>
<sequence length="1042" mass="118376">MRRGSVVTYADDGRRHSAGMVTPESYRSNNRQEFTVNDIGYERTGGCFVSYRKIAFAFVFLLAVAIAAAFIVNYLGSQSDKDTPDALTILSKEEETPEKYVLAPSIKPQRYRIELIPIPDLDRDRVKLKGRVVIEFTQIGSGEPTSQLVLNSRHLTIESHRVVVLGENNSTKMDDEDGDLRIRSKRDANETRLEQLRLAEEPGFVTELKIAGNKSDELGGLYVIFLEKALADGNYSLEIEYEASLDGRVIFMENFTKNDEERLLLVSRLKPVNAPRLFPTLDEAKLKANFVLRLEHPRDSRVFSNTALTNSSDSGTENQTSAAFAETRRISAHNLAFVIGAEIESLGEVPITEQQSLTYWADPERKSQEYYLRDKLALVLSAFAELFQGVSLPSDKLDLLALPIDFEGISAPGLIVVRDSLFYVAANSPAQSRAEALLNLIGLVGQQWLGGLVDAKNWTDAWFAEGSSRYLQHVLLDKIDQSLGASDDFLIDVQMEAMENDGYKVSKALEAKVNRTRVEAFDLEDNYSKGACLIRMLHGTLSEQLFRTGYVDFLRRWSYESTDSAEFLRSLAGNTTIELDSKTIKLNEAFADWTRKPGYPLVNVTWLRDNGTVAVRQSKFNFDDVPRDEEEEEEEEAKIDEDTALWWVPLTYVTVADGNWTEPSVAWLKGNEEMTLANVDSSGNASWIVVNVNRTGYYRVNYDETTWRALTSALRDKHEDFPVATRASLIDDALSIARQGSLSYDTALELLDYLGPSERSYAPWAALARHAMELDFALYETPAYPNFQRKFTLSNVLSSQDFMRRLVAKLFDEMEPKIEEGSQLAMLAMRLACMFEHQKCTRWAKTKWEDVFKNNNENTLANHVRETVYCVGGAQHGGKEELSYLMKKFDESKNREEKDRLLSALGCFQTPWILQKILNEILESDKYEDNDIKVILQSYAQNPAAAQAARRFVQENWKEIVKRFSNSYWTMKAFVEASTSLLFTERDLNEFNTFRDVNIESLKLMGHWVALNEMKASSWIFRLKESSGSIQRWLKNHANSTV</sequence>
<keyword evidence="15" id="KW-1133">Transmembrane helix</keyword>
<keyword evidence="7" id="KW-0479">Metal-binding</keyword>
<evidence type="ECO:0000256" key="1">
    <source>
        <dbReference type="ARBA" id="ARBA00001947"/>
    </source>
</evidence>
<dbReference type="Pfam" id="PF11838">
    <property type="entry name" value="ERAP1_C"/>
    <property type="match status" value="1"/>
</dbReference>
<keyword evidence="10" id="KW-0862">Zinc</keyword>
<keyword evidence="8" id="KW-0732">Signal</keyword>
<dbReference type="GO" id="GO:0098552">
    <property type="term" value="C:side of membrane"/>
    <property type="evidence" value="ECO:0007669"/>
    <property type="project" value="UniProtKB-KW"/>
</dbReference>
<dbReference type="AlphaFoldDB" id="A0A232EMI9"/>
<dbReference type="InterPro" id="IPR042097">
    <property type="entry name" value="Aminopeptidase_N-like_N_sf"/>
</dbReference>
<dbReference type="GO" id="GO:0006508">
    <property type="term" value="P:proteolysis"/>
    <property type="evidence" value="ECO:0007669"/>
    <property type="project" value="UniProtKB-KW"/>
</dbReference>